<feature type="region of interest" description="Disordered" evidence="1">
    <location>
        <begin position="1"/>
        <end position="36"/>
    </location>
</feature>
<evidence type="ECO:0000256" key="1">
    <source>
        <dbReference type="SAM" id="MobiDB-lite"/>
    </source>
</evidence>
<proteinExistence type="predicted"/>
<comment type="caution">
    <text evidence="2">The sequence shown here is derived from an EMBL/GenBank/DDBJ whole genome shotgun (WGS) entry which is preliminary data.</text>
</comment>
<sequence length="36" mass="3990">MNAGGDRETRASDRTPTKRVKAPFPRLSRGKGAFTR</sequence>
<gene>
    <name evidence="2" type="ORF">HDA45_002820</name>
</gene>
<feature type="compositionally biased region" description="Basic and acidic residues" evidence="1">
    <location>
        <begin position="1"/>
        <end position="16"/>
    </location>
</feature>
<accession>A0A841B0Y5</accession>
<name>A0A841B0Y5_9PSEU</name>
<reference evidence="2 3" key="1">
    <citation type="submission" date="2020-08" db="EMBL/GenBank/DDBJ databases">
        <title>Sequencing the genomes of 1000 actinobacteria strains.</title>
        <authorList>
            <person name="Klenk H.-P."/>
        </authorList>
    </citation>
    <scope>NUCLEOTIDE SEQUENCE [LARGE SCALE GENOMIC DNA]</scope>
    <source>
        <strain evidence="2 3">DSM 45272</strain>
    </source>
</reference>
<keyword evidence="3" id="KW-1185">Reference proteome</keyword>
<organism evidence="2 3">
    <name type="scientific">Amycolatopsis umgeniensis</name>
    <dbReference type="NCBI Taxonomy" id="336628"/>
    <lineage>
        <taxon>Bacteria</taxon>
        <taxon>Bacillati</taxon>
        <taxon>Actinomycetota</taxon>
        <taxon>Actinomycetes</taxon>
        <taxon>Pseudonocardiales</taxon>
        <taxon>Pseudonocardiaceae</taxon>
        <taxon>Amycolatopsis</taxon>
    </lineage>
</organism>
<evidence type="ECO:0000313" key="3">
    <source>
        <dbReference type="Proteomes" id="UP000580861"/>
    </source>
</evidence>
<dbReference type="Proteomes" id="UP000580861">
    <property type="component" value="Unassembled WGS sequence"/>
</dbReference>
<dbReference type="EMBL" id="JACHMX010000001">
    <property type="protein sequence ID" value="MBB5852733.1"/>
    <property type="molecule type" value="Genomic_DNA"/>
</dbReference>
<dbReference type="AlphaFoldDB" id="A0A841B0Y5"/>
<evidence type="ECO:0000313" key="2">
    <source>
        <dbReference type="EMBL" id="MBB5852733.1"/>
    </source>
</evidence>
<protein>
    <submittedName>
        <fullName evidence="2">Uncharacterized protein</fullName>
    </submittedName>
</protein>